<dbReference type="InterPro" id="IPR001130">
    <property type="entry name" value="TatD-like"/>
</dbReference>
<dbReference type="GO" id="GO:0046872">
    <property type="term" value="F:metal ion binding"/>
    <property type="evidence" value="ECO:0007669"/>
    <property type="project" value="UniProtKB-KW"/>
</dbReference>
<reference evidence="5 6" key="1">
    <citation type="submission" date="2021-03" db="EMBL/GenBank/DDBJ databases">
        <title>Comparative Genomics and Metabolomics in the genus Turicibacter.</title>
        <authorList>
            <person name="Maki J."/>
            <person name="Looft T."/>
        </authorList>
    </citation>
    <scope>NUCLEOTIDE SEQUENCE</scope>
    <source>
        <strain evidence="5">ISU324</strain>
        <strain evidence="4 6">MMM721</strain>
    </source>
</reference>
<dbReference type="Proteomes" id="UP001058072">
    <property type="component" value="Chromosome"/>
</dbReference>
<feature type="binding site" evidence="3">
    <location>
        <position position="8"/>
    </location>
    <ligand>
        <name>a divalent metal cation</name>
        <dbReference type="ChEBI" id="CHEBI:60240"/>
        <label>1</label>
    </ligand>
</feature>
<gene>
    <name evidence="4" type="ORF">J0J69_07365</name>
    <name evidence="5" type="ORF">J0J70_00300</name>
</gene>
<dbReference type="Gene3D" id="3.20.20.140">
    <property type="entry name" value="Metal-dependent hydrolases"/>
    <property type="match status" value="1"/>
</dbReference>
<dbReference type="InterPro" id="IPR015991">
    <property type="entry name" value="TatD/YcfH-like"/>
</dbReference>
<dbReference type="AlphaFoldDB" id="A0A9Q9CRP0"/>
<dbReference type="SUPFAM" id="SSF51556">
    <property type="entry name" value="Metallo-dependent hydrolases"/>
    <property type="match status" value="1"/>
</dbReference>
<evidence type="ECO:0000313" key="4">
    <source>
        <dbReference type="EMBL" id="UUF04968.1"/>
    </source>
</evidence>
<dbReference type="GO" id="GO:0016788">
    <property type="term" value="F:hydrolase activity, acting on ester bonds"/>
    <property type="evidence" value="ECO:0007669"/>
    <property type="project" value="InterPro"/>
</dbReference>
<dbReference type="GO" id="GO:0005829">
    <property type="term" value="C:cytosol"/>
    <property type="evidence" value="ECO:0007669"/>
    <property type="project" value="TreeGrafter"/>
</dbReference>
<evidence type="ECO:0000256" key="3">
    <source>
        <dbReference type="PIRSR" id="PIRSR005902-1"/>
    </source>
</evidence>
<dbReference type="PANTHER" id="PTHR46124:SF2">
    <property type="entry name" value="D-AMINOACYL-TRNA DEACYLASE"/>
    <property type="match status" value="1"/>
</dbReference>
<dbReference type="NCBIfam" id="TIGR00010">
    <property type="entry name" value="YchF/TatD family DNA exonuclease"/>
    <property type="match status" value="1"/>
</dbReference>
<dbReference type="CDD" id="cd01310">
    <property type="entry name" value="TatD_DNAse"/>
    <property type="match status" value="1"/>
</dbReference>
<feature type="binding site" evidence="3">
    <location>
        <position position="6"/>
    </location>
    <ligand>
        <name>a divalent metal cation</name>
        <dbReference type="ChEBI" id="CHEBI:60240"/>
        <label>1</label>
    </ligand>
</feature>
<dbReference type="RefSeq" id="WP_212724767.1">
    <property type="nucleotide sequence ID" value="NZ_CP071249.1"/>
</dbReference>
<keyword evidence="2 5" id="KW-0378">Hydrolase</keyword>
<dbReference type="FunFam" id="3.20.20.140:FF:000005">
    <property type="entry name" value="TatD family hydrolase"/>
    <property type="match status" value="1"/>
</dbReference>
<dbReference type="EMBL" id="CP071249">
    <property type="protein sequence ID" value="UUF04968.1"/>
    <property type="molecule type" value="Genomic_DNA"/>
</dbReference>
<keyword evidence="1 3" id="KW-0479">Metal-binding</keyword>
<sequence>MLFDTHVHLNDKKYAQDLLEVMERAKNEGVTRMLVVGYDQRSNRRAIELAEQYDFIYAAVGWHPVDSIYLTEELFAELVEQVKHPKVVAVGECGLDYHWDTSPVDLQKEVFIRQIKLAHEVNKPLVIHTRESIADTLEILKAHDANVVGGVMHCYSGSVEMARQFIDLNFKISLGGPVTFTNGRRPQAVATEIALEDLLVETDAPYLTPHPHRGTRNEPFYVSLVAKKISELKNLPYETVCEQTTANACALFKIK</sequence>
<feature type="binding site" evidence="3">
    <location>
        <position position="203"/>
    </location>
    <ligand>
        <name>a divalent metal cation</name>
        <dbReference type="ChEBI" id="CHEBI:60240"/>
        <label>1</label>
    </ligand>
</feature>
<protein>
    <submittedName>
        <fullName evidence="5">TatD family hydrolase</fullName>
    </submittedName>
</protein>
<dbReference type="InterPro" id="IPR032466">
    <property type="entry name" value="Metal_Hydrolase"/>
</dbReference>
<keyword evidence="6" id="KW-1185">Reference proteome</keyword>
<feature type="binding site" evidence="3">
    <location>
        <position position="153"/>
    </location>
    <ligand>
        <name>a divalent metal cation</name>
        <dbReference type="ChEBI" id="CHEBI:60240"/>
        <label>2</label>
    </ligand>
</feature>
<accession>A0A9Q9CRP0</accession>
<dbReference type="PANTHER" id="PTHR46124">
    <property type="entry name" value="D-AMINOACYL-TRNA DEACYLASE"/>
    <property type="match status" value="1"/>
</dbReference>
<evidence type="ECO:0000256" key="1">
    <source>
        <dbReference type="ARBA" id="ARBA00022723"/>
    </source>
</evidence>
<evidence type="ECO:0000313" key="5">
    <source>
        <dbReference type="EMBL" id="UUF08528.1"/>
    </source>
</evidence>
<dbReference type="InterPro" id="IPR018228">
    <property type="entry name" value="DNase_TatD-rel_CS"/>
</dbReference>
<proteinExistence type="predicted"/>
<evidence type="ECO:0000313" key="6">
    <source>
        <dbReference type="Proteomes" id="UP001058016"/>
    </source>
</evidence>
<dbReference type="Proteomes" id="UP001058016">
    <property type="component" value="Chromosome"/>
</dbReference>
<feature type="binding site" evidence="3">
    <location>
        <position position="128"/>
    </location>
    <ligand>
        <name>a divalent metal cation</name>
        <dbReference type="ChEBI" id="CHEBI:60240"/>
        <label>2</label>
    </ligand>
</feature>
<dbReference type="PIRSF" id="PIRSF005902">
    <property type="entry name" value="DNase_TatD"/>
    <property type="match status" value="1"/>
</dbReference>
<dbReference type="EMBL" id="CP071250">
    <property type="protein sequence ID" value="UUF08528.1"/>
    <property type="molecule type" value="Genomic_DNA"/>
</dbReference>
<name>A0A9Q9CRP0_9FIRM</name>
<dbReference type="PROSITE" id="PS01137">
    <property type="entry name" value="TATD_1"/>
    <property type="match status" value="1"/>
</dbReference>
<evidence type="ECO:0000313" key="7">
    <source>
        <dbReference type="Proteomes" id="UP001058072"/>
    </source>
</evidence>
<evidence type="ECO:0000256" key="2">
    <source>
        <dbReference type="ARBA" id="ARBA00022801"/>
    </source>
</evidence>
<feature type="binding site" evidence="3">
    <location>
        <position position="92"/>
    </location>
    <ligand>
        <name>a divalent metal cation</name>
        <dbReference type="ChEBI" id="CHEBI:60240"/>
        <label>1</label>
    </ligand>
</feature>
<dbReference type="GO" id="GO:0004536">
    <property type="term" value="F:DNA nuclease activity"/>
    <property type="evidence" value="ECO:0007669"/>
    <property type="project" value="InterPro"/>
</dbReference>
<organism evidence="5 7">
    <name type="scientific">Turicibacter bilis</name>
    <dbReference type="NCBI Taxonomy" id="2735723"/>
    <lineage>
        <taxon>Bacteria</taxon>
        <taxon>Bacillati</taxon>
        <taxon>Bacillota</taxon>
        <taxon>Erysipelotrichia</taxon>
        <taxon>Erysipelotrichales</taxon>
        <taxon>Turicibacteraceae</taxon>
        <taxon>Turicibacter</taxon>
    </lineage>
</organism>
<dbReference type="Pfam" id="PF01026">
    <property type="entry name" value="TatD_DNase"/>
    <property type="match status" value="1"/>
</dbReference>